<gene>
    <name evidence="3" type="primary">LOC111312925</name>
</gene>
<proteinExistence type="predicted"/>
<reference evidence="3" key="1">
    <citation type="submission" date="2025-08" db="UniProtKB">
        <authorList>
            <consortium name="RefSeq"/>
        </authorList>
    </citation>
    <scope>IDENTIFICATION</scope>
    <source>
        <tissue evidence="3">Fruit stalk</tissue>
    </source>
</reference>
<sequence length="325" mass="35827">MTAGMDFSPPFAIIEGGYTKDNVSNMENENLDNVKQVALGKPPRNLSVMHHCVSSARLIAEANLELDVGIVVHKSSSDEKPKFLPMLRSGSCAEIGPKQHMEDEHICIDDLIGHLGTTAEFPSPGAFYGVCIYGLPRVVNKRLIIANAGDCRAVLGRRGRAIEMSKDHKPNCTSERLRIEKLGGVIYDGYLNGQLSVARALGDWHMKWPKGSACPLSAEPELQEADLSEEDEFLIMGCDGLWDVMSSQCAVTMARKELMLHNDPERCSRELVREALKRNTCDNLTVIVVCFSNDPPPRIEIPQSRVRRSISAEGLNLLKGVLDCN</sequence>
<dbReference type="PANTHER" id="PTHR13832">
    <property type="entry name" value="PROTEIN PHOSPHATASE 2C"/>
    <property type="match status" value="1"/>
</dbReference>
<dbReference type="InterPro" id="IPR036457">
    <property type="entry name" value="PPM-type-like_dom_sf"/>
</dbReference>
<keyword evidence="2" id="KW-1185">Reference proteome</keyword>
<evidence type="ECO:0000259" key="1">
    <source>
        <dbReference type="PROSITE" id="PS51746"/>
    </source>
</evidence>
<dbReference type="Pfam" id="PF00481">
    <property type="entry name" value="PP2C"/>
    <property type="match status" value="1"/>
</dbReference>
<dbReference type="RefSeq" id="XP_022769415.1">
    <property type="nucleotide sequence ID" value="XM_022913680.1"/>
</dbReference>
<protein>
    <submittedName>
        <fullName evidence="3">Probable protein phosphatase 2C 27 isoform X2</fullName>
    </submittedName>
</protein>
<feature type="domain" description="PPM-type phosphatase" evidence="1">
    <location>
        <begin position="50"/>
        <end position="291"/>
    </location>
</feature>
<dbReference type="Proteomes" id="UP000515121">
    <property type="component" value="Unplaced"/>
</dbReference>
<dbReference type="InterPro" id="IPR001932">
    <property type="entry name" value="PPM-type_phosphatase-like_dom"/>
</dbReference>
<dbReference type="GO" id="GO:0004722">
    <property type="term" value="F:protein serine/threonine phosphatase activity"/>
    <property type="evidence" value="ECO:0007669"/>
    <property type="project" value="InterPro"/>
</dbReference>
<evidence type="ECO:0000313" key="2">
    <source>
        <dbReference type="Proteomes" id="UP000515121"/>
    </source>
</evidence>
<name>A0A6P6AXD1_DURZI</name>
<dbReference type="SUPFAM" id="SSF81606">
    <property type="entry name" value="PP2C-like"/>
    <property type="match status" value="1"/>
</dbReference>
<dbReference type="InterPro" id="IPR015655">
    <property type="entry name" value="PP2C"/>
</dbReference>
<organism evidence="2 3">
    <name type="scientific">Durio zibethinus</name>
    <name type="common">Durian</name>
    <dbReference type="NCBI Taxonomy" id="66656"/>
    <lineage>
        <taxon>Eukaryota</taxon>
        <taxon>Viridiplantae</taxon>
        <taxon>Streptophyta</taxon>
        <taxon>Embryophyta</taxon>
        <taxon>Tracheophyta</taxon>
        <taxon>Spermatophyta</taxon>
        <taxon>Magnoliopsida</taxon>
        <taxon>eudicotyledons</taxon>
        <taxon>Gunneridae</taxon>
        <taxon>Pentapetalae</taxon>
        <taxon>rosids</taxon>
        <taxon>malvids</taxon>
        <taxon>Malvales</taxon>
        <taxon>Malvaceae</taxon>
        <taxon>Helicteroideae</taxon>
        <taxon>Durio</taxon>
    </lineage>
</organism>
<accession>A0A6P6AXD1</accession>
<dbReference type="SMART" id="SM00332">
    <property type="entry name" value="PP2Cc"/>
    <property type="match status" value="1"/>
</dbReference>
<dbReference type="CDD" id="cd00143">
    <property type="entry name" value="PP2Cc"/>
    <property type="match status" value="1"/>
</dbReference>
<dbReference type="GeneID" id="111312925"/>
<evidence type="ECO:0000313" key="3">
    <source>
        <dbReference type="RefSeq" id="XP_022769415.1"/>
    </source>
</evidence>
<dbReference type="AlphaFoldDB" id="A0A6P6AXD1"/>
<dbReference type="Gene3D" id="3.60.40.10">
    <property type="entry name" value="PPM-type phosphatase domain"/>
    <property type="match status" value="1"/>
</dbReference>
<dbReference type="PANTHER" id="PTHR13832:SF673">
    <property type="entry name" value="PROTEIN PHOSPHATASE 2C 27-RELATED"/>
    <property type="match status" value="1"/>
</dbReference>
<dbReference type="PROSITE" id="PS51746">
    <property type="entry name" value="PPM_2"/>
    <property type="match status" value="1"/>
</dbReference>